<evidence type="ECO:0000313" key="5">
    <source>
        <dbReference type="Proteomes" id="UP001066276"/>
    </source>
</evidence>
<comment type="similarity">
    <text evidence="1">Belongs to the beta type-B retroviral polymerase family. HERV class-II K(HML-2) pol subfamily.</text>
</comment>
<comment type="caution">
    <text evidence="4">The sequence shown here is derived from an EMBL/GenBank/DDBJ whole genome shotgun (WGS) entry which is preliminary data.</text>
</comment>
<protein>
    <recommendedName>
        <fullName evidence="2">ribonuclease H</fullName>
        <ecNumber evidence="2">3.1.26.4</ecNumber>
    </recommendedName>
</protein>
<name>A0AAV7PSY9_PLEWA</name>
<dbReference type="InterPro" id="IPR050951">
    <property type="entry name" value="Retrovirus_Pol_polyprotein"/>
</dbReference>
<proteinExistence type="inferred from homology"/>
<keyword evidence="5" id="KW-1185">Reference proteome</keyword>
<feature type="domain" description="Reverse transcriptase" evidence="3">
    <location>
        <begin position="86"/>
        <end position="243"/>
    </location>
</feature>
<dbReference type="PANTHER" id="PTHR37984">
    <property type="entry name" value="PROTEIN CBG26694"/>
    <property type="match status" value="1"/>
</dbReference>
<organism evidence="4 5">
    <name type="scientific">Pleurodeles waltl</name>
    <name type="common">Iberian ribbed newt</name>
    <dbReference type="NCBI Taxonomy" id="8319"/>
    <lineage>
        <taxon>Eukaryota</taxon>
        <taxon>Metazoa</taxon>
        <taxon>Chordata</taxon>
        <taxon>Craniata</taxon>
        <taxon>Vertebrata</taxon>
        <taxon>Euteleostomi</taxon>
        <taxon>Amphibia</taxon>
        <taxon>Batrachia</taxon>
        <taxon>Caudata</taxon>
        <taxon>Salamandroidea</taxon>
        <taxon>Salamandridae</taxon>
        <taxon>Pleurodelinae</taxon>
        <taxon>Pleurodeles</taxon>
    </lineage>
</organism>
<dbReference type="PANTHER" id="PTHR37984:SF5">
    <property type="entry name" value="PROTEIN NYNRIN-LIKE"/>
    <property type="match status" value="1"/>
</dbReference>
<dbReference type="Pfam" id="PF00078">
    <property type="entry name" value="RVT_1"/>
    <property type="match status" value="1"/>
</dbReference>
<dbReference type="CDD" id="cd01647">
    <property type="entry name" value="RT_LTR"/>
    <property type="match status" value="1"/>
</dbReference>
<evidence type="ECO:0000256" key="2">
    <source>
        <dbReference type="ARBA" id="ARBA00012180"/>
    </source>
</evidence>
<sequence length="287" mass="32997">MYDEEDTRQWVVQEFPGVFSGCVGQLKGFAHLIRLKEGAKPKIQKVRNIPFIVRDEVKKELDRLQSLQIIEPVEASEWVSPLVVARKANGKVRLCVDLRGLNENIIMDQFPLPRIDEMLSATRDAKWFSTLDLSSGYHQVKLDYHSRHLTTFCTPWGCFRFKSMPFGLASGAAVFQRLMAQLFGHLPNVTFFQDYILVMGSSKKRYDKEVRHVLHILQKTGLTAESSKCRFAQRNVTYLGHEIDQDGIRPKKKLVEAIRNAPSPTSKDDLRSFLGLAEFYLKFVENF</sequence>
<dbReference type="EMBL" id="JANPWB010000011">
    <property type="protein sequence ID" value="KAJ1130344.1"/>
    <property type="molecule type" value="Genomic_DNA"/>
</dbReference>
<dbReference type="Proteomes" id="UP001066276">
    <property type="component" value="Chromosome 7"/>
</dbReference>
<dbReference type="SUPFAM" id="SSF56672">
    <property type="entry name" value="DNA/RNA polymerases"/>
    <property type="match status" value="1"/>
</dbReference>
<evidence type="ECO:0000313" key="4">
    <source>
        <dbReference type="EMBL" id="KAJ1130344.1"/>
    </source>
</evidence>
<dbReference type="InterPro" id="IPR043502">
    <property type="entry name" value="DNA/RNA_pol_sf"/>
</dbReference>
<dbReference type="Gene3D" id="3.10.10.10">
    <property type="entry name" value="HIV Type 1 Reverse Transcriptase, subunit A, domain 1"/>
    <property type="match status" value="1"/>
</dbReference>
<dbReference type="GO" id="GO:0004523">
    <property type="term" value="F:RNA-DNA hybrid ribonuclease activity"/>
    <property type="evidence" value="ECO:0007669"/>
    <property type="project" value="UniProtKB-EC"/>
</dbReference>
<dbReference type="Gene3D" id="3.30.70.270">
    <property type="match status" value="2"/>
</dbReference>
<dbReference type="AlphaFoldDB" id="A0AAV7PSY9"/>
<dbReference type="EC" id="3.1.26.4" evidence="2"/>
<evidence type="ECO:0000259" key="3">
    <source>
        <dbReference type="Pfam" id="PF00078"/>
    </source>
</evidence>
<dbReference type="InterPro" id="IPR000477">
    <property type="entry name" value="RT_dom"/>
</dbReference>
<accession>A0AAV7PSY9</accession>
<evidence type="ECO:0000256" key="1">
    <source>
        <dbReference type="ARBA" id="ARBA00010879"/>
    </source>
</evidence>
<gene>
    <name evidence="4" type="ORF">NDU88_008697</name>
</gene>
<reference evidence="4" key="1">
    <citation type="journal article" date="2022" name="bioRxiv">
        <title>Sequencing and chromosome-scale assembly of the giantPleurodeles waltlgenome.</title>
        <authorList>
            <person name="Brown T."/>
            <person name="Elewa A."/>
            <person name="Iarovenko S."/>
            <person name="Subramanian E."/>
            <person name="Araus A.J."/>
            <person name="Petzold A."/>
            <person name="Susuki M."/>
            <person name="Suzuki K.-i.T."/>
            <person name="Hayashi T."/>
            <person name="Toyoda A."/>
            <person name="Oliveira C."/>
            <person name="Osipova E."/>
            <person name="Leigh N.D."/>
            <person name="Simon A."/>
            <person name="Yun M.H."/>
        </authorList>
    </citation>
    <scope>NUCLEOTIDE SEQUENCE</scope>
    <source>
        <strain evidence="4">20211129_DDA</strain>
        <tissue evidence="4">Liver</tissue>
    </source>
</reference>
<dbReference type="InterPro" id="IPR043128">
    <property type="entry name" value="Rev_trsase/Diguanyl_cyclase"/>
</dbReference>